<dbReference type="Proteomes" id="UP000245728">
    <property type="component" value="Chromosome"/>
</dbReference>
<sequence>MSTDQVLADAANEVSAAAEEVRQARDSLENKVAEVDESVANAEQDYQAKAANLTIIATDGYKKAVESASGGRNTVVYDAQGNPNVMVVVPRFNVEDLGLTDLNLGVGTHPAFQTNGVPRGEILIGKYLASYADDGSAVVGGARPRTSVDYDQAKLLCSDKGQGWHMMSIHEWAAVALWSMANGTVPRGNTNYGRAHDAHLETATRFDGGQPGDMSGDGRTDTGKGPATWSHDHTKFGIADLVGNVFEWLDQMKLENGQIITTLDNDPSVSEANWHNHPAYFDSTSNATEIGNVGDPVLNTQVANRNGPLNDDSHDYAYSSVPNWASVTKDPSYTPVELLRRLLIESAVSSNAQGYLTVRNYGDRFPRRGAQYHGGSSAGLGSLHLANVRSYSNGNIGFRPALFV</sequence>
<dbReference type="EMBL" id="CP029347">
    <property type="protein sequence ID" value="AWL12806.1"/>
    <property type="molecule type" value="Genomic_DNA"/>
</dbReference>
<protein>
    <submittedName>
        <fullName evidence="2">Uncharacterized protein</fullName>
    </submittedName>
</protein>
<organism evidence="2 3">
    <name type="scientific">Saliniradius amylolyticus</name>
    <dbReference type="NCBI Taxonomy" id="2183582"/>
    <lineage>
        <taxon>Bacteria</taxon>
        <taxon>Pseudomonadati</taxon>
        <taxon>Pseudomonadota</taxon>
        <taxon>Gammaproteobacteria</taxon>
        <taxon>Alteromonadales</taxon>
        <taxon>Alteromonadaceae</taxon>
        <taxon>Saliniradius</taxon>
    </lineage>
</organism>
<dbReference type="InterPro" id="IPR016187">
    <property type="entry name" value="CTDL_fold"/>
</dbReference>
<dbReference type="InterPro" id="IPR042095">
    <property type="entry name" value="SUMF_sf"/>
</dbReference>
<dbReference type="KEGG" id="salh:HMF8227_02354"/>
<feature type="region of interest" description="Disordered" evidence="1">
    <location>
        <begin position="202"/>
        <end position="230"/>
    </location>
</feature>
<feature type="compositionally biased region" description="Low complexity" evidence="1">
    <location>
        <begin position="1"/>
        <end position="18"/>
    </location>
</feature>
<evidence type="ECO:0000313" key="2">
    <source>
        <dbReference type="EMBL" id="AWL12806.1"/>
    </source>
</evidence>
<evidence type="ECO:0000313" key="3">
    <source>
        <dbReference type="Proteomes" id="UP000245728"/>
    </source>
</evidence>
<proteinExistence type="predicted"/>
<accession>A0A2S2E570</accession>
<gene>
    <name evidence="2" type="ORF">HMF8227_02354</name>
</gene>
<reference evidence="2 3" key="1">
    <citation type="submission" date="2018-05" db="EMBL/GenBank/DDBJ databases">
        <title>Salinimonas sp. HMF8227 Genome sequencing and assembly.</title>
        <authorList>
            <person name="Kang H."/>
            <person name="Kang J."/>
            <person name="Cha I."/>
            <person name="Kim H."/>
            <person name="Joh K."/>
        </authorList>
    </citation>
    <scope>NUCLEOTIDE SEQUENCE [LARGE SCALE GENOMIC DNA]</scope>
    <source>
        <strain evidence="2 3">HMF8227</strain>
    </source>
</reference>
<dbReference type="AlphaFoldDB" id="A0A2S2E570"/>
<dbReference type="Gene3D" id="3.90.1580.10">
    <property type="entry name" value="paralog of FGE (formylglycine-generating enzyme)"/>
    <property type="match status" value="1"/>
</dbReference>
<feature type="region of interest" description="Disordered" evidence="1">
    <location>
        <begin position="1"/>
        <end position="22"/>
    </location>
</feature>
<name>A0A2S2E570_9ALTE</name>
<dbReference type="SUPFAM" id="SSF56436">
    <property type="entry name" value="C-type lectin-like"/>
    <property type="match status" value="1"/>
</dbReference>
<dbReference type="OrthoDB" id="9768004at2"/>
<keyword evidence="3" id="KW-1185">Reference proteome</keyword>
<dbReference type="RefSeq" id="WP_109340349.1">
    <property type="nucleotide sequence ID" value="NZ_CP029347.1"/>
</dbReference>
<evidence type="ECO:0000256" key="1">
    <source>
        <dbReference type="SAM" id="MobiDB-lite"/>
    </source>
</evidence>